<name>A0A0C9TQQ3_PAXIN</name>
<proteinExistence type="predicted"/>
<reference evidence="1 2" key="1">
    <citation type="submission" date="2014-06" db="EMBL/GenBank/DDBJ databases">
        <authorList>
            <consortium name="DOE Joint Genome Institute"/>
            <person name="Kuo A."/>
            <person name="Kohler A."/>
            <person name="Nagy L.G."/>
            <person name="Floudas D."/>
            <person name="Copeland A."/>
            <person name="Barry K.W."/>
            <person name="Cichocki N."/>
            <person name="Veneault-Fourrey C."/>
            <person name="LaButti K."/>
            <person name="Lindquist E.A."/>
            <person name="Lipzen A."/>
            <person name="Lundell T."/>
            <person name="Morin E."/>
            <person name="Murat C."/>
            <person name="Sun H."/>
            <person name="Tunlid A."/>
            <person name="Henrissat B."/>
            <person name="Grigoriev I.V."/>
            <person name="Hibbett D.S."/>
            <person name="Martin F."/>
            <person name="Nordberg H.P."/>
            <person name="Cantor M.N."/>
            <person name="Hua S.X."/>
        </authorList>
    </citation>
    <scope>NUCLEOTIDE SEQUENCE [LARGE SCALE GENOMIC DNA]</scope>
    <source>
        <strain evidence="1 2">ATCC 200175</strain>
    </source>
</reference>
<sequence>MHLLGSIKQKEINVYMKAYHEDYFKEVIQLSEIIVSKPTSQLSEADITQPVLKNIITKLQWFNLGFHPSKKPYIKLTTPYPIFIRLTMPSIMINRNSTAIGSSKHEKGGQEVDFSKTILKVNVVLHIPGDVFGKQLHTIWNFNLRL</sequence>
<keyword evidence="2" id="KW-1185">Reference proteome</keyword>
<gene>
    <name evidence="1" type="ORF">PAXINDRAFT_157708</name>
</gene>
<accession>A0A0C9TQQ3</accession>
<evidence type="ECO:0000313" key="1">
    <source>
        <dbReference type="EMBL" id="KIJ10072.1"/>
    </source>
</evidence>
<evidence type="ECO:0000313" key="2">
    <source>
        <dbReference type="Proteomes" id="UP000053647"/>
    </source>
</evidence>
<organism evidence="1 2">
    <name type="scientific">Paxillus involutus ATCC 200175</name>
    <dbReference type="NCBI Taxonomy" id="664439"/>
    <lineage>
        <taxon>Eukaryota</taxon>
        <taxon>Fungi</taxon>
        <taxon>Dikarya</taxon>
        <taxon>Basidiomycota</taxon>
        <taxon>Agaricomycotina</taxon>
        <taxon>Agaricomycetes</taxon>
        <taxon>Agaricomycetidae</taxon>
        <taxon>Boletales</taxon>
        <taxon>Paxilineae</taxon>
        <taxon>Paxillaceae</taxon>
        <taxon>Paxillus</taxon>
    </lineage>
</organism>
<dbReference type="HOGENOM" id="CLU_1778072_0_0_1"/>
<dbReference type="AlphaFoldDB" id="A0A0C9TQQ3"/>
<reference evidence="2" key="2">
    <citation type="submission" date="2015-01" db="EMBL/GenBank/DDBJ databases">
        <title>Evolutionary Origins and Diversification of the Mycorrhizal Mutualists.</title>
        <authorList>
            <consortium name="DOE Joint Genome Institute"/>
            <consortium name="Mycorrhizal Genomics Consortium"/>
            <person name="Kohler A."/>
            <person name="Kuo A."/>
            <person name="Nagy L.G."/>
            <person name="Floudas D."/>
            <person name="Copeland A."/>
            <person name="Barry K.W."/>
            <person name="Cichocki N."/>
            <person name="Veneault-Fourrey C."/>
            <person name="LaButti K."/>
            <person name="Lindquist E.A."/>
            <person name="Lipzen A."/>
            <person name="Lundell T."/>
            <person name="Morin E."/>
            <person name="Murat C."/>
            <person name="Riley R."/>
            <person name="Ohm R."/>
            <person name="Sun H."/>
            <person name="Tunlid A."/>
            <person name="Henrissat B."/>
            <person name="Grigoriev I.V."/>
            <person name="Hibbett D.S."/>
            <person name="Martin F."/>
        </authorList>
    </citation>
    <scope>NUCLEOTIDE SEQUENCE [LARGE SCALE GENOMIC DNA]</scope>
    <source>
        <strain evidence="2">ATCC 200175</strain>
    </source>
</reference>
<dbReference type="OrthoDB" id="2634362at2759"/>
<dbReference type="Proteomes" id="UP000053647">
    <property type="component" value="Unassembled WGS sequence"/>
</dbReference>
<protein>
    <submittedName>
        <fullName evidence="1">Uncharacterized protein</fullName>
    </submittedName>
</protein>
<dbReference type="EMBL" id="KN819418">
    <property type="protein sequence ID" value="KIJ10072.1"/>
    <property type="molecule type" value="Genomic_DNA"/>
</dbReference>